<evidence type="ECO:0000313" key="3">
    <source>
        <dbReference type="Proteomes" id="UP000018745"/>
    </source>
</evidence>
<evidence type="ECO:0000256" key="1">
    <source>
        <dbReference type="SAM" id="MobiDB-lite"/>
    </source>
</evidence>
<feature type="region of interest" description="Disordered" evidence="1">
    <location>
        <begin position="47"/>
        <end position="70"/>
    </location>
</feature>
<protein>
    <submittedName>
        <fullName evidence="2">Uncharacterized protein</fullName>
    </submittedName>
</protein>
<proteinExistence type="predicted"/>
<keyword evidence="3" id="KW-1185">Reference proteome</keyword>
<reference evidence="2 3" key="1">
    <citation type="journal article" date="2014" name="Genome Announc.">
        <title>Complete Genome Sequence of Mycoplasma ovis Strain Michigan, a Hemoplasma of Sheep with Two Distinct 16S rRNA Genes.</title>
        <authorList>
            <person name="Deshuillers P.L."/>
            <person name="Santos A.P."/>
            <person name="do Nascimento N.C."/>
            <person name="Hampel J.A."/>
            <person name="Bergin I.L."/>
            <person name="Dyson M.C."/>
            <person name="Messick J.B."/>
        </authorList>
    </citation>
    <scope>NUCLEOTIDE SEQUENCE [LARGE SCALE GENOMIC DNA]</scope>
    <source>
        <strain evidence="2 3">Michigan</strain>
    </source>
</reference>
<accession>A0ABN4BNF7</accession>
<sequence length="114" mass="12151">MVLSVSWAVKYFLTTLGIGGGIAGTVLFTSNPVSATVAISTLTIADSSKESIQTPSSSEAGLSSDNTNASLSPAKVKELDEGLGKYYKCRSRHLHKGCKSYLPSWFVNSTNEWT</sequence>
<dbReference type="Proteomes" id="UP000018745">
    <property type="component" value="Chromosome"/>
</dbReference>
<organism evidence="2 3">
    <name type="scientific">Mycoplasma ovis str. Michigan</name>
    <dbReference type="NCBI Taxonomy" id="1415773"/>
    <lineage>
        <taxon>Bacteria</taxon>
        <taxon>Bacillati</taxon>
        <taxon>Mycoplasmatota</taxon>
        <taxon>Mollicutes</taxon>
        <taxon>Mycoplasmataceae</taxon>
        <taxon>Mycoplasma</taxon>
    </lineage>
</organism>
<dbReference type="RefSeq" id="WP_024071557.1">
    <property type="nucleotide sequence ID" value="NC_023062.1"/>
</dbReference>
<gene>
    <name evidence="2" type="ORF">OVS_04000</name>
</gene>
<evidence type="ECO:0000313" key="2">
    <source>
        <dbReference type="EMBL" id="AHC40531.1"/>
    </source>
</evidence>
<name>A0ABN4BNF7_9MOLU</name>
<dbReference type="EMBL" id="CP006935">
    <property type="protein sequence ID" value="AHC40531.1"/>
    <property type="molecule type" value="Genomic_DNA"/>
</dbReference>